<sequence>MLRGIDRGHFIFLLLFANGLFVVQANDYDYEYIDDKSAGDQIVSNEDVELLRPQRVNHDTINEYDHHDTDTIFQNAPPQVHCIHRDRGRLCDCGFRNEEAVLPIMMGSIAHVTVSNCKFVRVLNGTFSALTILTRVSFVNIEDLVLDENSLSFQRASLQLRVSLSFENVIIEQIPSHAINGFIDGLVFERCRIGHISPFAVTGIRLRLEAFAIRDTFISRIEHQAFKKFSCTTFQINNCTIRGQLPSRSFYDLDVTTSLHISNNNFTSRMHSIAFDLQVVSNVGIFRNYFGGLSGQSFVMSTINMPFITDNNISIADPRAFARIVVEREVQRRLNEPMFLDFSRNQFDTPDWPQPLQFAPEFRLIFTRNQFINPTTCAQLNRIRDNEFFNLFSSEIFFRLTDYMIDSGSGEINGRNDVFSFAYITENFCIETSYFWWIILGIILFLLLLLVIFMVLLCVWWRKQKEKRRLEVIQPEGKTYRETQIVMQIENHGLLKTDL</sequence>
<proteinExistence type="predicted"/>
<name>A0A1L8D9T1_9DIPT</name>
<evidence type="ECO:0000313" key="3">
    <source>
        <dbReference type="EMBL" id="JAV03117.1"/>
    </source>
</evidence>
<keyword evidence="1" id="KW-1133">Transmembrane helix</keyword>
<keyword evidence="1" id="KW-0812">Transmembrane</keyword>
<evidence type="ECO:0000256" key="1">
    <source>
        <dbReference type="SAM" id="Phobius"/>
    </source>
</evidence>
<organism evidence="3">
    <name type="scientific">Nyssomyia neivai</name>
    <dbReference type="NCBI Taxonomy" id="330878"/>
    <lineage>
        <taxon>Eukaryota</taxon>
        <taxon>Metazoa</taxon>
        <taxon>Ecdysozoa</taxon>
        <taxon>Arthropoda</taxon>
        <taxon>Hexapoda</taxon>
        <taxon>Insecta</taxon>
        <taxon>Pterygota</taxon>
        <taxon>Neoptera</taxon>
        <taxon>Endopterygota</taxon>
        <taxon>Diptera</taxon>
        <taxon>Nematocera</taxon>
        <taxon>Psychodoidea</taxon>
        <taxon>Psychodidae</taxon>
        <taxon>Nyssomyia</taxon>
    </lineage>
</organism>
<dbReference type="EMBL" id="GFDF01010967">
    <property type="protein sequence ID" value="JAV03117.1"/>
    <property type="molecule type" value="Transcribed_RNA"/>
</dbReference>
<evidence type="ECO:0000256" key="2">
    <source>
        <dbReference type="SAM" id="SignalP"/>
    </source>
</evidence>
<feature type="signal peptide" evidence="2">
    <location>
        <begin position="1"/>
        <end position="25"/>
    </location>
</feature>
<reference evidence="3" key="1">
    <citation type="submission" date="2016-12" db="EMBL/GenBank/DDBJ databases">
        <title>An insight into the sialome and mialome of the sand fly, Nyssomyia neivai.</title>
        <authorList>
            <person name="Sebastian V."/>
            <person name="Goulart T.M."/>
            <person name="Oliveira W."/>
            <person name="Calvo E."/>
            <person name="Oliveira L.F."/>
            <person name="Pinto M.C."/>
            <person name="Rosselino A.M."/>
            <person name="Ribeiro J.M."/>
        </authorList>
    </citation>
    <scope>NUCLEOTIDE SEQUENCE</scope>
</reference>
<keyword evidence="1" id="KW-0472">Membrane</keyword>
<accession>A0A1L8D9T1</accession>
<feature type="transmembrane region" description="Helical" evidence="1">
    <location>
        <begin position="434"/>
        <end position="461"/>
    </location>
</feature>
<dbReference type="Gene3D" id="3.80.10.10">
    <property type="entry name" value="Ribonuclease Inhibitor"/>
    <property type="match status" value="1"/>
</dbReference>
<dbReference type="InterPro" id="IPR032675">
    <property type="entry name" value="LRR_dom_sf"/>
</dbReference>
<dbReference type="AlphaFoldDB" id="A0A1L8D9T1"/>
<keyword evidence="2" id="KW-0732">Signal</keyword>
<dbReference type="SUPFAM" id="SSF52058">
    <property type="entry name" value="L domain-like"/>
    <property type="match status" value="1"/>
</dbReference>
<protein>
    <submittedName>
        <fullName evidence="3">Uncharacterized protein</fullName>
    </submittedName>
</protein>
<feature type="chain" id="PRO_5013381279" evidence="2">
    <location>
        <begin position="26"/>
        <end position="499"/>
    </location>
</feature>